<reference evidence="1 2" key="1">
    <citation type="submission" date="2017-11" db="EMBL/GenBank/DDBJ databases">
        <title>De-novo sequencing of pomegranate (Punica granatum L.) genome.</title>
        <authorList>
            <person name="Akparov Z."/>
            <person name="Amiraslanov A."/>
            <person name="Hajiyeva S."/>
            <person name="Abbasov M."/>
            <person name="Kaur K."/>
            <person name="Hamwieh A."/>
            <person name="Solovyev V."/>
            <person name="Salamov A."/>
            <person name="Braich B."/>
            <person name="Kosarev P."/>
            <person name="Mahmoud A."/>
            <person name="Hajiyev E."/>
            <person name="Babayeva S."/>
            <person name="Izzatullayeva V."/>
            <person name="Mammadov A."/>
            <person name="Mammadov A."/>
            <person name="Sharifova S."/>
            <person name="Ojaghi J."/>
            <person name="Eynullazada K."/>
            <person name="Bayramov B."/>
            <person name="Abdulazimova A."/>
            <person name="Shahmuradov I."/>
        </authorList>
    </citation>
    <scope>NUCLEOTIDE SEQUENCE [LARGE SCALE GENOMIC DNA]</scope>
    <source>
        <strain evidence="2">cv. AG2017</strain>
        <tissue evidence="1">Leaf</tissue>
    </source>
</reference>
<proteinExistence type="predicted"/>
<accession>A0A2I0HX87</accession>
<dbReference type="GO" id="GO:0032934">
    <property type="term" value="F:sterol binding"/>
    <property type="evidence" value="ECO:0007669"/>
    <property type="project" value="TreeGrafter"/>
</dbReference>
<organism evidence="1 2">
    <name type="scientific">Punica granatum</name>
    <name type="common">Pomegranate</name>
    <dbReference type="NCBI Taxonomy" id="22663"/>
    <lineage>
        <taxon>Eukaryota</taxon>
        <taxon>Viridiplantae</taxon>
        <taxon>Streptophyta</taxon>
        <taxon>Embryophyta</taxon>
        <taxon>Tracheophyta</taxon>
        <taxon>Spermatophyta</taxon>
        <taxon>Magnoliopsida</taxon>
        <taxon>eudicotyledons</taxon>
        <taxon>Gunneridae</taxon>
        <taxon>Pentapetalae</taxon>
        <taxon>rosids</taxon>
        <taxon>malvids</taxon>
        <taxon>Myrtales</taxon>
        <taxon>Lythraceae</taxon>
        <taxon>Punica</taxon>
    </lineage>
</organism>
<dbReference type="AlphaFoldDB" id="A0A2I0HX87"/>
<gene>
    <name evidence="1" type="ORF">CRG98_043338</name>
</gene>
<dbReference type="GO" id="GO:0016020">
    <property type="term" value="C:membrane"/>
    <property type="evidence" value="ECO:0007669"/>
    <property type="project" value="TreeGrafter"/>
</dbReference>
<feature type="non-terminal residue" evidence="1">
    <location>
        <position position="234"/>
    </location>
</feature>
<comment type="caution">
    <text evidence="1">The sequence shown here is derived from an EMBL/GenBank/DDBJ whole genome shotgun (WGS) entry which is preliminary data.</text>
</comment>
<dbReference type="PANTHER" id="PTHR45727">
    <property type="entry name" value="NPC INTRACELLULAR CHOLESTEROL TRANSPORTER 1"/>
    <property type="match status" value="1"/>
</dbReference>
<dbReference type="Proteomes" id="UP000233551">
    <property type="component" value="Unassembled WGS sequence"/>
</dbReference>
<name>A0A2I0HX87_PUNGR</name>
<evidence type="ECO:0000313" key="1">
    <source>
        <dbReference type="EMBL" id="PKI36312.1"/>
    </source>
</evidence>
<evidence type="ECO:0000313" key="2">
    <source>
        <dbReference type="Proteomes" id="UP000233551"/>
    </source>
</evidence>
<feature type="non-terminal residue" evidence="1">
    <location>
        <position position="1"/>
    </location>
</feature>
<dbReference type="PANTHER" id="PTHR45727:SF2">
    <property type="entry name" value="NPC INTRACELLULAR CHOLESTEROL TRANSPORTER 1"/>
    <property type="match status" value="1"/>
</dbReference>
<dbReference type="GO" id="GO:0015918">
    <property type="term" value="P:sterol transport"/>
    <property type="evidence" value="ECO:0007669"/>
    <property type="project" value="TreeGrafter"/>
</dbReference>
<dbReference type="EMBL" id="PGOL01004924">
    <property type="protein sequence ID" value="PKI36312.1"/>
    <property type="molecule type" value="Genomic_DNA"/>
</dbReference>
<dbReference type="STRING" id="22663.A0A2I0HX87"/>
<protein>
    <submittedName>
        <fullName evidence="1">Uncharacterized protein</fullName>
    </submittedName>
</protein>
<keyword evidence="2" id="KW-1185">Reference proteome</keyword>
<sequence>LRKPPAAHGAGNYTKGALVAPRGFELGSRCKLGCTLTIRPNPLQEVHAPVLSLWRVKLVVVSAFVAFLFASIALCTKIEPGLDQKTVLPRDSYLQISQASLEPESSYIAKPAIFQPPCYPAGQSSCSLTGPWKDCTMVMFAVSPYVALSAKRPSINITIQGETPLVPLRSASAGCAKGGHGAYTNTMDLQGYEDGIIQASSFRTFHTPLNNQVDYINFLRAAGDFSSKVSKSLK</sequence>